<dbReference type="InterPro" id="IPR029463">
    <property type="entry name" value="Lys_MEP"/>
</dbReference>
<dbReference type="AlphaFoldDB" id="A0A2D3VBN8"/>
<feature type="domain" description="Lysine-specific metallo-endopeptidase" evidence="1">
    <location>
        <begin position="175"/>
        <end position="297"/>
    </location>
</feature>
<dbReference type="GeneID" id="35600023"/>
<dbReference type="InterPro" id="IPR024079">
    <property type="entry name" value="MetalloPept_cat_dom_sf"/>
</dbReference>
<gene>
    <name evidence="2" type="ORF">RCC_04854</name>
</gene>
<protein>
    <recommendedName>
        <fullName evidence="1">Lysine-specific metallo-endopeptidase domain-containing protein</fullName>
    </recommendedName>
</protein>
<accession>A0A2D3VBN8</accession>
<proteinExistence type="predicted"/>
<dbReference type="SUPFAM" id="SSF55486">
    <property type="entry name" value="Metalloproteases ('zincins'), catalytic domain"/>
    <property type="match status" value="1"/>
</dbReference>
<dbReference type="Gene3D" id="3.40.390.10">
    <property type="entry name" value="Collagenase (Catalytic Domain)"/>
    <property type="match status" value="1"/>
</dbReference>
<dbReference type="Proteomes" id="UP000225277">
    <property type="component" value="Unassembled WGS sequence"/>
</dbReference>
<evidence type="ECO:0000259" key="1">
    <source>
        <dbReference type="Pfam" id="PF14521"/>
    </source>
</evidence>
<organism evidence="2 3">
    <name type="scientific">Ramularia collo-cygni</name>
    <dbReference type="NCBI Taxonomy" id="112498"/>
    <lineage>
        <taxon>Eukaryota</taxon>
        <taxon>Fungi</taxon>
        <taxon>Dikarya</taxon>
        <taxon>Ascomycota</taxon>
        <taxon>Pezizomycotina</taxon>
        <taxon>Dothideomycetes</taxon>
        <taxon>Dothideomycetidae</taxon>
        <taxon>Mycosphaerellales</taxon>
        <taxon>Mycosphaerellaceae</taxon>
        <taxon>Ramularia</taxon>
    </lineage>
</organism>
<keyword evidence="3" id="KW-1185">Reference proteome</keyword>
<dbReference type="GO" id="GO:0004222">
    <property type="term" value="F:metalloendopeptidase activity"/>
    <property type="evidence" value="ECO:0007669"/>
    <property type="project" value="InterPro"/>
</dbReference>
<sequence length="302" mass="34085">MGSPYYPSTINNACRPILSDQSGDQFIEFTSPRFHCSAGLRGRLKAVLVFPHKSLYPSKSMVPICQRCHVFSSYEKLAAPPACKSVYKMELLPQWLSSVFLSFPTFPSFSTMHPSRLFLAGLSVSAQSISKSPSGLDLTFRDCTHKQEKVYSKAIYDTKGCLDKIVKHRKNDDSKHEKKMRTRYFGGSNDEDRDIVTQTFTEMSQNIDSSQYVCGSSTEADDAGEECWTLFIDDEVNTCPLFFKLRNADRANKLILDRAYVLHPDGIAMDDKESKKLAKLHPEEASHNADSYSYYAEAVCKL</sequence>
<evidence type="ECO:0000313" key="2">
    <source>
        <dbReference type="EMBL" id="CZT19009.1"/>
    </source>
</evidence>
<dbReference type="RefSeq" id="XP_023625899.1">
    <property type="nucleotide sequence ID" value="XM_023770131.1"/>
</dbReference>
<name>A0A2D3VBN8_9PEZI</name>
<dbReference type="EMBL" id="FJUY01000006">
    <property type="protein sequence ID" value="CZT19009.1"/>
    <property type="molecule type" value="Genomic_DNA"/>
</dbReference>
<reference evidence="2 3" key="1">
    <citation type="submission" date="2016-03" db="EMBL/GenBank/DDBJ databases">
        <authorList>
            <person name="Ploux O."/>
        </authorList>
    </citation>
    <scope>NUCLEOTIDE SEQUENCE [LARGE SCALE GENOMIC DNA]</scope>
    <source>
        <strain evidence="2 3">URUG2</strain>
    </source>
</reference>
<dbReference type="Pfam" id="PF14521">
    <property type="entry name" value="Aspzincin_M35"/>
    <property type="match status" value="1"/>
</dbReference>
<evidence type="ECO:0000313" key="3">
    <source>
        <dbReference type="Proteomes" id="UP000225277"/>
    </source>
</evidence>